<dbReference type="Pfam" id="PF00111">
    <property type="entry name" value="Fer2"/>
    <property type="match status" value="1"/>
</dbReference>
<dbReference type="Gene3D" id="1.10.150.120">
    <property type="entry name" value="[2Fe-2S]-binding domain"/>
    <property type="match status" value="1"/>
</dbReference>
<dbReference type="InterPro" id="IPR006058">
    <property type="entry name" value="2Fe2S_fd_BS"/>
</dbReference>
<keyword evidence="1" id="KW-0001">2Fe-2S</keyword>
<dbReference type="InterPro" id="IPR002888">
    <property type="entry name" value="2Fe-2S-bd"/>
</dbReference>
<protein>
    <submittedName>
        <fullName evidence="7">(2Fe-2S)-binding protein</fullName>
    </submittedName>
</protein>
<gene>
    <name evidence="7" type="ORF">D0C37_03360</name>
</gene>
<evidence type="ECO:0000313" key="8">
    <source>
        <dbReference type="Proteomes" id="UP000259636"/>
    </source>
</evidence>
<dbReference type="CDD" id="cd00207">
    <property type="entry name" value="fer2"/>
    <property type="match status" value="1"/>
</dbReference>
<dbReference type="InterPro" id="IPR001041">
    <property type="entry name" value="2Fe-2S_ferredoxin-type"/>
</dbReference>
<dbReference type="Gene3D" id="3.10.20.30">
    <property type="match status" value="1"/>
</dbReference>
<name>A0A385D7Q4_9ACTN</name>
<evidence type="ECO:0000313" key="7">
    <source>
        <dbReference type="EMBL" id="AXQ53737.1"/>
    </source>
</evidence>
<dbReference type="EMBL" id="CP031742">
    <property type="protein sequence ID" value="AXQ53737.1"/>
    <property type="molecule type" value="Genomic_DNA"/>
</dbReference>
<sequence length="161" mass="17150">MSEQLSIGLEIDGRPHTEEIEPRTVLLDLLRERHGLTGVKASCERGVCGACTTLVDGVPTASCSMFAFSADGSSVETVAGQSTDGAPGPVQRAFAECGGFQCGYCTPGMIMLTTALLREHPEPDDAQVREWISSNICRCTGYQMIIDSVHRAAALLKEESA</sequence>
<keyword evidence="3" id="KW-0560">Oxidoreductase</keyword>
<dbReference type="KEGG" id="sky:D0C37_03360"/>
<dbReference type="InterPro" id="IPR051452">
    <property type="entry name" value="Diverse_Oxidoreductases"/>
</dbReference>
<proteinExistence type="predicted"/>
<evidence type="ECO:0000256" key="3">
    <source>
        <dbReference type="ARBA" id="ARBA00023002"/>
    </source>
</evidence>
<dbReference type="RefSeq" id="WP_101280080.1">
    <property type="nucleotide sequence ID" value="NZ_CP031742.1"/>
</dbReference>
<dbReference type="Proteomes" id="UP000259636">
    <property type="component" value="Chromosome"/>
</dbReference>
<dbReference type="GO" id="GO:0016491">
    <property type="term" value="F:oxidoreductase activity"/>
    <property type="evidence" value="ECO:0007669"/>
    <property type="project" value="UniProtKB-KW"/>
</dbReference>
<keyword evidence="2" id="KW-0479">Metal-binding</keyword>
<evidence type="ECO:0000256" key="1">
    <source>
        <dbReference type="ARBA" id="ARBA00022714"/>
    </source>
</evidence>
<dbReference type="PANTHER" id="PTHR44379:SF8">
    <property type="entry name" value="XANTHINE DEHYDROGENASE IRON-SULFUR-BINDING SUBUNIT XDHC-RELATED"/>
    <property type="match status" value="1"/>
</dbReference>
<accession>A0A385D7Q4</accession>
<dbReference type="GO" id="GO:0051537">
    <property type="term" value="F:2 iron, 2 sulfur cluster binding"/>
    <property type="evidence" value="ECO:0007669"/>
    <property type="project" value="UniProtKB-KW"/>
</dbReference>
<dbReference type="InterPro" id="IPR012675">
    <property type="entry name" value="Beta-grasp_dom_sf"/>
</dbReference>
<evidence type="ECO:0000256" key="5">
    <source>
        <dbReference type="ARBA" id="ARBA00023014"/>
    </source>
</evidence>
<dbReference type="PROSITE" id="PS51085">
    <property type="entry name" value="2FE2S_FER_2"/>
    <property type="match status" value="1"/>
</dbReference>
<feature type="domain" description="2Fe-2S ferredoxin-type" evidence="6">
    <location>
        <begin position="5"/>
        <end position="81"/>
    </location>
</feature>
<reference evidence="7 8" key="1">
    <citation type="submission" date="2018-08" db="EMBL/GenBank/DDBJ databases">
        <authorList>
            <person name="Ferrada E.E."/>
            <person name="Latorre B.A."/>
        </authorList>
    </citation>
    <scope>NUCLEOTIDE SEQUENCE [LARGE SCALE GENOMIC DNA]</scope>
    <source>
        <strain evidence="7 8">VK-A60T</strain>
    </source>
</reference>
<keyword evidence="4" id="KW-0408">Iron</keyword>
<dbReference type="GeneID" id="300113258"/>
<evidence type="ECO:0000256" key="4">
    <source>
        <dbReference type="ARBA" id="ARBA00023004"/>
    </source>
</evidence>
<dbReference type="FunFam" id="1.10.150.120:FF:000003">
    <property type="entry name" value="Carbon monoxide dehydrogenase, small subunit"/>
    <property type="match status" value="1"/>
</dbReference>
<evidence type="ECO:0000256" key="2">
    <source>
        <dbReference type="ARBA" id="ARBA00022723"/>
    </source>
</evidence>
<keyword evidence="5" id="KW-0411">Iron-sulfur</keyword>
<dbReference type="AlphaFoldDB" id="A0A385D7Q4"/>
<organism evidence="7 8">
    <name type="scientific">Streptomyces koyangensis</name>
    <dbReference type="NCBI Taxonomy" id="188770"/>
    <lineage>
        <taxon>Bacteria</taxon>
        <taxon>Bacillati</taxon>
        <taxon>Actinomycetota</taxon>
        <taxon>Actinomycetes</taxon>
        <taxon>Kitasatosporales</taxon>
        <taxon>Streptomycetaceae</taxon>
        <taxon>Streptomyces</taxon>
        <taxon>Streptomyces aurantiacus group</taxon>
    </lineage>
</organism>
<dbReference type="GO" id="GO:0046872">
    <property type="term" value="F:metal ion binding"/>
    <property type="evidence" value="ECO:0007669"/>
    <property type="project" value="UniProtKB-KW"/>
</dbReference>
<dbReference type="InterPro" id="IPR036010">
    <property type="entry name" value="2Fe-2S_ferredoxin-like_sf"/>
</dbReference>
<dbReference type="PANTHER" id="PTHR44379">
    <property type="entry name" value="OXIDOREDUCTASE WITH IRON-SULFUR SUBUNIT"/>
    <property type="match status" value="1"/>
</dbReference>
<dbReference type="Pfam" id="PF01799">
    <property type="entry name" value="Fer2_2"/>
    <property type="match status" value="1"/>
</dbReference>
<dbReference type="InterPro" id="IPR036884">
    <property type="entry name" value="2Fe-2S-bd_dom_sf"/>
</dbReference>
<evidence type="ECO:0000259" key="6">
    <source>
        <dbReference type="PROSITE" id="PS51085"/>
    </source>
</evidence>
<dbReference type="SUPFAM" id="SSF54292">
    <property type="entry name" value="2Fe-2S ferredoxin-like"/>
    <property type="match status" value="1"/>
</dbReference>
<dbReference type="SUPFAM" id="SSF47741">
    <property type="entry name" value="CO dehydrogenase ISP C-domain like"/>
    <property type="match status" value="1"/>
</dbReference>
<dbReference type="PROSITE" id="PS00197">
    <property type="entry name" value="2FE2S_FER_1"/>
    <property type="match status" value="1"/>
</dbReference>